<sequence>MTSALAYALAAFAEIAGCFAAWAVLRQGASAWWLLPGAASLALFAWALTWVEADAAGRAFAAYGGVYIAASLGWLWAVERQAPTGWDLAGAGLCLLGAGVVLAGAARG</sequence>
<name>A0ABT9E5V5_9PROT</name>
<organism evidence="6 7">
    <name type="scientific">Paracraurococcus lichenis</name>
    <dbReference type="NCBI Taxonomy" id="3064888"/>
    <lineage>
        <taxon>Bacteria</taxon>
        <taxon>Pseudomonadati</taxon>
        <taxon>Pseudomonadota</taxon>
        <taxon>Alphaproteobacteria</taxon>
        <taxon>Acetobacterales</taxon>
        <taxon>Roseomonadaceae</taxon>
        <taxon>Paracraurococcus</taxon>
    </lineage>
</organism>
<feature type="transmembrane region" description="Helical" evidence="5">
    <location>
        <begin position="89"/>
        <end position="106"/>
    </location>
</feature>
<accession>A0ABT9E5V5</accession>
<reference evidence="6 7" key="1">
    <citation type="submission" date="2023-08" db="EMBL/GenBank/DDBJ databases">
        <title>The draft genome sequence of Paracraurococcus sp. LOR1-02.</title>
        <authorList>
            <person name="Kingkaew E."/>
            <person name="Tanasupawat S."/>
        </authorList>
    </citation>
    <scope>NUCLEOTIDE SEQUENCE [LARGE SCALE GENOMIC DNA]</scope>
    <source>
        <strain evidence="6 7">LOR1-02</strain>
    </source>
</reference>
<dbReference type="HAMAP" id="MF_00010">
    <property type="entry name" value="UPF0060"/>
    <property type="match status" value="1"/>
</dbReference>
<keyword evidence="1 5" id="KW-1003">Cell membrane</keyword>
<proteinExistence type="inferred from homology"/>
<evidence type="ECO:0000313" key="6">
    <source>
        <dbReference type="EMBL" id="MDO9711559.1"/>
    </source>
</evidence>
<dbReference type="PANTHER" id="PTHR36116:SF1">
    <property type="entry name" value="UPF0060 MEMBRANE PROTEIN YNFA"/>
    <property type="match status" value="1"/>
</dbReference>
<evidence type="ECO:0000256" key="5">
    <source>
        <dbReference type="HAMAP-Rule" id="MF_00010"/>
    </source>
</evidence>
<feature type="transmembrane region" description="Helical" evidence="5">
    <location>
        <begin position="30"/>
        <end position="48"/>
    </location>
</feature>
<dbReference type="NCBIfam" id="NF002586">
    <property type="entry name" value="PRK02237.1"/>
    <property type="match status" value="1"/>
</dbReference>
<evidence type="ECO:0000256" key="1">
    <source>
        <dbReference type="ARBA" id="ARBA00022475"/>
    </source>
</evidence>
<keyword evidence="7" id="KW-1185">Reference proteome</keyword>
<evidence type="ECO:0000313" key="7">
    <source>
        <dbReference type="Proteomes" id="UP001243009"/>
    </source>
</evidence>
<keyword evidence="2 5" id="KW-0812">Transmembrane</keyword>
<keyword evidence="3 5" id="KW-1133">Transmembrane helix</keyword>
<gene>
    <name evidence="6" type="ORF">Q7A36_24645</name>
</gene>
<feature type="transmembrane region" description="Helical" evidence="5">
    <location>
        <begin position="60"/>
        <end position="77"/>
    </location>
</feature>
<evidence type="ECO:0000256" key="4">
    <source>
        <dbReference type="ARBA" id="ARBA00023136"/>
    </source>
</evidence>
<dbReference type="PANTHER" id="PTHR36116">
    <property type="entry name" value="UPF0060 MEMBRANE PROTEIN YNFA"/>
    <property type="match status" value="1"/>
</dbReference>
<evidence type="ECO:0000256" key="2">
    <source>
        <dbReference type="ARBA" id="ARBA00022692"/>
    </source>
</evidence>
<comment type="subcellular location">
    <subcellularLocation>
        <location evidence="5">Cell membrane</location>
        <topology evidence="5">Multi-pass membrane protein</topology>
    </subcellularLocation>
</comment>
<comment type="similarity">
    <text evidence="5">Belongs to the UPF0060 family.</text>
</comment>
<dbReference type="Proteomes" id="UP001243009">
    <property type="component" value="Unassembled WGS sequence"/>
</dbReference>
<dbReference type="Pfam" id="PF02694">
    <property type="entry name" value="UPF0060"/>
    <property type="match status" value="1"/>
</dbReference>
<comment type="caution">
    <text evidence="6">The sequence shown here is derived from an EMBL/GenBank/DDBJ whole genome shotgun (WGS) entry which is preliminary data.</text>
</comment>
<protein>
    <submittedName>
        <fullName evidence="6">YnfA family protein</fullName>
    </submittedName>
</protein>
<dbReference type="InterPro" id="IPR003844">
    <property type="entry name" value="UPF0060"/>
</dbReference>
<dbReference type="RefSeq" id="WP_305106417.1">
    <property type="nucleotide sequence ID" value="NZ_JAUTWS010000030.1"/>
</dbReference>
<evidence type="ECO:0000256" key="3">
    <source>
        <dbReference type="ARBA" id="ARBA00022989"/>
    </source>
</evidence>
<dbReference type="EMBL" id="JAUTWS010000030">
    <property type="protein sequence ID" value="MDO9711559.1"/>
    <property type="molecule type" value="Genomic_DNA"/>
</dbReference>
<keyword evidence="4 5" id="KW-0472">Membrane</keyword>